<dbReference type="RefSeq" id="WP_073362237.1">
    <property type="nucleotide sequence ID" value="NZ_FNTL01000002.1"/>
</dbReference>
<dbReference type="GO" id="GO:0006631">
    <property type="term" value="P:fatty acid metabolic process"/>
    <property type="evidence" value="ECO:0007669"/>
    <property type="project" value="TreeGrafter"/>
</dbReference>
<evidence type="ECO:0000256" key="1">
    <source>
        <dbReference type="ARBA" id="ARBA00006432"/>
    </source>
</evidence>
<organism evidence="4 5">
    <name type="scientific">Rhodococcus jostii</name>
    <dbReference type="NCBI Taxonomy" id="132919"/>
    <lineage>
        <taxon>Bacteria</taxon>
        <taxon>Bacillati</taxon>
        <taxon>Actinomycetota</taxon>
        <taxon>Actinomycetes</taxon>
        <taxon>Mycobacteriales</taxon>
        <taxon>Nocardiaceae</taxon>
        <taxon>Rhodococcus</taxon>
    </lineage>
</organism>
<dbReference type="Gene3D" id="3.40.50.12780">
    <property type="entry name" value="N-terminal domain of ligase-like"/>
    <property type="match status" value="1"/>
</dbReference>
<dbReference type="SUPFAM" id="SSF56801">
    <property type="entry name" value="Acetyl-CoA synthetase-like"/>
    <property type="match status" value="1"/>
</dbReference>
<dbReference type="PANTHER" id="PTHR43201:SF8">
    <property type="entry name" value="ACYL-COA SYNTHETASE FAMILY MEMBER 3"/>
    <property type="match status" value="1"/>
</dbReference>
<gene>
    <name evidence="4" type="ORF">SAMN04490220_0196</name>
</gene>
<feature type="domain" description="AMP-dependent synthetase/ligase" evidence="2">
    <location>
        <begin position="46"/>
        <end position="376"/>
    </location>
</feature>
<dbReference type="InterPro" id="IPR020845">
    <property type="entry name" value="AMP-binding_CS"/>
</dbReference>
<evidence type="ECO:0000313" key="5">
    <source>
        <dbReference type="Proteomes" id="UP000183407"/>
    </source>
</evidence>
<dbReference type="InterPro" id="IPR000873">
    <property type="entry name" value="AMP-dep_synth/lig_dom"/>
</dbReference>
<dbReference type="PANTHER" id="PTHR43201">
    <property type="entry name" value="ACYL-COA SYNTHETASE"/>
    <property type="match status" value="1"/>
</dbReference>
<dbReference type="InterPro" id="IPR045851">
    <property type="entry name" value="AMP-bd_C_sf"/>
</dbReference>
<evidence type="ECO:0000313" key="4">
    <source>
        <dbReference type="EMBL" id="SEB34823.1"/>
    </source>
</evidence>
<accession>A0A1H4ILM3</accession>
<evidence type="ECO:0000259" key="2">
    <source>
        <dbReference type="Pfam" id="PF00501"/>
    </source>
</evidence>
<dbReference type="AlphaFoldDB" id="A0A1H4ILM3"/>
<dbReference type="InterPro" id="IPR042099">
    <property type="entry name" value="ANL_N_sf"/>
</dbReference>
<protein>
    <submittedName>
        <fullName evidence="4">Malonyl-CoA/methylmalonyl-CoA synthetase</fullName>
    </submittedName>
</protein>
<comment type="similarity">
    <text evidence="1">Belongs to the ATP-dependent AMP-binding enzyme family.</text>
</comment>
<dbReference type="Proteomes" id="UP000183407">
    <property type="component" value="Unassembled WGS sequence"/>
</dbReference>
<dbReference type="InterPro" id="IPR025110">
    <property type="entry name" value="AMP-bd_C"/>
</dbReference>
<reference evidence="5" key="1">
    <citation type="submission" date="2016-10" db="EMBL/GenBank/DDBJ databases">
        <authorList>
            <person name="Varghese N."/>
        </authorList>
    </citation>
    <scope>NUCLEOTIDE SEQUENCE [LARGE SCALE GENOMIC DNA]</scope>
    <source>
        <strain evidence="5">DSM 44719</strain>
    </source>
</reference>
<evidence type="ECO:0000259" key="3">
    <source>
        <dbReference type="Pfam" id="PF13193"/>
    </source>
</evidence>
<dbReference type="Pfam" id="PF13193">
    <property type="entry name" value="AMP-binding_C"/>
    <property type="match status" value="1"/>
</dbReference>
<dbReference type="Gene3D" id="3.30.300.30">
    <property type="match status" value="1"/>
</dbReference>
<sequence length="507" mass="53905">METVTHVRPATTATARHLPLDVLATDVLSEESLPRAWRARWLENPRAVVARTEDGSQIRADELEERSAAVAARLASAGLVAGDRLILSSGPSIDMLVAYVAAHRMSLVVVPVNTAYGPTEIRHVVQNTTPRAAIVDDKRRGQLVSEASTEPIVITGCDVRLPTGGGVPTLDVADRDTPALICHTSGTTGAPKGAVLTSGNLLASAESVRLAWRWSPDDRLILALPLFHLHGLGMGINGSLVSGASIGLIPRFSPEAVADAAQAGGTMFFGVPTMYHRLANGPHLPALRRLRLCVSGSAPLAAQLHAQIESGCGQHVLERYGMTETVITISNPYDGERKPGTVGTPLPGVEVRLATDGLGGAGEIELRGPSVFGGYLNNPTATAESFTHDGWFRTGDLGEFDADGYLAIVGRSKELIISGGYNVYPREVEEVIGRHPAVVEAAVAGRPSEEWGESVVAFVVADGLSSDDVIHWAAERLAPYKRPTEVRFVDALPRNDLGKIRRDQLLS</sequence>
<dbReference type="EMBL" id="FNTL01000002">
    <property type="protein sequence ID" value="SEB34823.1"/>
    <property type="molecule type" value="Genomic_DNA"/>
</dbReference>
<dbReference type="GO" id="GO:0031956">
    <property type="term" value="F:medium-chain fatty acid-CoA ligase activity"/>
    <property type="evidence" value="ECO:0007669"/>
    <property type="project" value="TreeGrafter"/>
</dbReference>
<dbReference type="OrthoDB" id="9803968at2"/>
<name>A0A1H4ILM3_RHOJO</name>
<feature type="domain" description="AMP-binding enzyme C-terminal" evidence="3">
    <location>
        <begin position="427"/>
        <end position="499"/>
    </location>
</feature>
<proteinExistence type="inferred from homology"/>
<dbReference type="PROSITE" id="PS00455">
    <property type="entry name" value="AMP_BINDING"/>
    <property type="match status" value="1"/>
</dbReference>
<dbReference type="Pfam" id="PF00501">
    <property type="entry name" value="AMP-binding"/>
    <property type="match status" value="1"/>
</dbReference>